<gene>
    <name evidence="1" type="ORF">G0Q06_07310</name>
</gene>
<dbReference type="EMBL" id="JAAGNX010000002">
    <property type="protein sequence ID" value="NDV62251.1"/>
    <property type="molecule type" value="Genomic_DNA"/>
</dbReference>
<reference evidence="1 2" key="1">
    <citation type="submission" date="2020-02" db="EMBL/GenBank/DDBJ databases">
        <title>Albibacoteraceae fam. nov., the first described family within the subdivision 4 Verrucomicrobia.</title>
        <authorList>
            <person name="Xi F."/>
        </authorList>
    </citation>
    <scope>NUCLEOTIDE SEQUENCE [LARGE SCALE GENOMIC DNA]</scope>
    <source>
        <strain evidence="1 2">CK1056</strain>
    </source>
</reference>
<sequence length="433" mass="47971">MKRRNCCGDWVCVVILFILSAYFANGLLAEKMVTLEFLGTPPGYYESSAAIITTDVSSDGSIIVGGLYEYNMISDDADDEYSIFIWENGVYTLLPEIGRCTPIITDDCAHIVAELGSGFRFGSKWSFTTGEGWVRSELPHWGENRFLIEAVSGDGSITVGSAYYGDTYIKEACCWKPGRTGTVLMGLGFSDLGERESNAYDVSSNGSVIVGADNTGGNQYIPVQWINYKVSILPKLPGYETEAHFARAVSDDGSLILGLVGDDNRPSKFMMWKNGHPEILFENTGQLRFLDISRDMKSMLLVSDTGSQYTTEMMDWQPIALNQFVDSYGINRQGFNLSATAISGDGSTVVGLASRDAGANYETSTFRLQILESGRANFGPFEVRVDGYCDTTPWLSWLWVENDPWVWSVDMNHWLYCPGENVTENGAWVYIPK</sequence>
<name>A0A6B2LZW4_9BACT</name>
<evidence type="ECO:0000313" key="1">
    <source>
        <dbReference type="EMBL" id="NDV62251.1"/>
    </source>
</evidence>
<evidence type="ECO:0000313" key="2">
    <source>
        <dbReference type="Proteomes" id="UP000478417"/>
    </source>
</evidence>
<proteinExistence type="predicted"/>
<protein>
    <submittedName>
        <fullName evidence="1">Uncharacterized protein</fullName>
    </submittedName>
</protein>
<keyword evidence="2" id="KW-1185">Reference proteome</keyword>
<dbReference type="AlphaFoldDB" id="A0A6B2LZW4"/>
<organism evidence="1 2">
    <name type="scientific">Oceanipulchritudo coccoides</name>
    <dbReference type="NCBI Taxonomy" id="2706888"/>
    <lineage>
        <taxon>Bacteria</taxon>
        <taxon>Pseudomonadati</taxon>
        <taxon>Verrucomicrobiota</taxon>
        <taxon>Opitutia</taxon>
        <taxon>Puniceicoccales</taxon>
        <taxon>Oceanipulchritudinaceae</taxon>
        <taxon>Oceanipulchritudo</taxon>
    </lineage>
</organism>
<comment type="caution">
    <text evidence="1">The sequence shown here is derived from an EMBL/GenBank/DDBJ whole genome shotgun (WGS) entry which is preliminary data.</text>
</comment>
<dbReference type="RefSeq" id="WP_163963984.1">
    <property type="nucleotide sequence ID" value="NZ_JAAGNX010000002.1"/>
</dbReference>
<dbReference type="Proteomes" id="UP000478417">
    <property type="component" value="Unassembled WGS sequence"/>
</dbReference>
<accession>A0A6B2LZW4</accession>